<dbReference type="Gene3D" id="1.10.10.160">
    <property type="match status" value="1"/>
</dbReference>
<evidence type="ECO:0000256" key="3">
    <source>
        <dbReference type="ARBA" id="ARBA00022801"/>
    </source>
</evidence>
<comment type="function">
    <text evidence="8">Has both ATPase and helicase activities. Unwinds DNA duplexes with 3' to 5' polarity with respect to the bound strand and initiates unwinding most effectively when a single-stranded region is present. Involved in the post-incision events of nucleotide excision repair and methyl-directed mismatch repair.</text>
</comment>
<name>A0A2G4YRW2_9PROT</name>
<dbReference type="CDD" id="cd17932">
    <property type="entry name" value="DEXQc_UvrD"/>
    <property type="match status" value="1"/>
</dbReference>
<dbReference type="GO" id="GO:0005524">
    <property type="term" value="F:ATP binding"/>
    <property type="evidence" value="ECO:0007669"/>
    <property type="project" value="UniProtKB-UniRule"/>
</dbReference>
<evidence type="ECO:0000256" key="9">
    <source>
        <dbReference type="ARBA" id="ARBA00034617"/>
    </source>
</evidence>
<dbReference type="CDD" id="cd18807">
    <property type="entry name" value="SF1_C_UvrD"/>
    <property type="match status" value="1"/>
</dbReference>
<comment type="caution">
    <text evidence="17">The sequence shown here is derived from an EMBL/GenBank/DDBJ whole genome shotgun (WGS) entry which is preliminary data.</text>
</comment>
<dbReference type="InterPro" id="IPR027417">
    <property type="entry name" value="P-loop_NTPase"/>
</dbReference>
<evidence type="ECO:0000256" key="1">
    <source>
        <dbReference type="ARBA" id="ARBA00009922"/>
    </source>
</evidence>
<dbReference type="FunFam" id="3.40.50.300:FF:001890">
    <property type="entry name" value="DNA helicase"/>
    <property type="match status" value="1"/>
</dbReference>
<dbReference type="EMBL" id="PDEM01000020">
    <property type="protein sequence ID" value="PHZ85062.1"/>
    <property type="molecule type" value="Genomic_DNA"/>
</dbReference>
<dbReference type="Gene3D" id="1.10.486.10">
    <property type="entry name" value="PCRA, domain 4"/>
    <property type="match status" value="1"/>
</dbReference>
<dbReference type="PANTHER" id="PTHR11070:SF2">
    <property type="entry name" value="ATP-DEPENDENT DNA HELICASE SRS2"/>
    <property type="match status" value="1"/>
</dbReference>
<dbReference type="SUPFAM" id="SSF52540">
    <property type="entry name" value="P-loop containing nucleoside triphosphate hydrolases"/>
    <property type="match status" value="1"/>
</dbReference>
<dbReference type="InterPro" id="IPR014016">
    <property type="entry name" value="UvrD-like_ATP-bd"/>
</dbReference>
<evidence type="ECO:0000313" key="18">
    <source>
        <dbReference type="Proteomes" id="UP000229730"/>
    </source>
</evidence>
<dbReference type="RefSeq" id="WP_099472796.1">
    <property type="nucleotide sequence ID" value="NZ_CP041025.1"/>
</dbReference>
<gene>
    <name evidence="17" type="ORF">CRD36_09600</name>
</gene>
<dbReference type="OrthoDB" id="9806690at2"/>
<comment type="catalytic activity">
    <reaction evidence="12">
        <text>ATP + H2O = ADP + phosphate + H(+)</text>
        <dbReference type="Rhea" id="RHEA:13065"/>
        <dbReference type="ChEBI" id="CHEBI:15377"/>
        <dbReference type="ChEBI" id="CHEBI:15378"/>
        <dbReference type="ChEBI" id="CHEBI:30616"/>
        <dbReference type="ChEBI" id="CHEBI:43474"/>
        <dbReference type="ChEBI" id="CHEBI:456216"/>
        <dbReference type="EC" id="5.6.2.4"/>
    </reaction>
</comment>
<dbReference type="GO" id="GO:0000725">
    <property type="term" value="P:recombinational repair"/>
    <property type="evidence" value="ECO:0007669"/>
    <property type="project" value="TreeGrafter"/>
</dbReference>
<dbReference type="AlphaFoldDB" id="A0A2G4YRW2"/>
<dbReference type="PROSITE" id="PS51217">
    <property type="entry name" value="UVRD_HELICASE_CTER"/>
    <property type="match status" value="1"/>
</dbReference>
<evidence type="ECO:0000256" key="5">
    <source>
        <dbReference type="ARBA" id="ARBA00022840"/>
    </source>
</evidence>
<keyword evidence="5 13" id="KW-0067">ATP-binding</keyword>
<dbReference type="InterPro" id="IPR014017">
    <property type="entry name" value="DNA_helicase_UvrD-like_C"/>
</dbReference>
<evidence type="ECO:0000256" key="11">
    <source>
        <dbReference type="ARBA" id="ARBA00034923"/>
    </source>
</evidence>
<evidence type="ECO:0000259" key="15">
    <source>
        <dbReference type="PROSITE" id="PS51198"/>
    </source>
</evidence>
<dbReference type="GO" id="GO:0003677">
    <property type="term" value="F:DNA binding"/>
    <property type="evidence" value="ECO:0007669"/>
    <property type="project" value="UniProtKB-KW"/>
</dbReference>
<dbReference type="InterPro" id="IPR000212">
    <property type="entry name" value="DNA_helicase_UvrD/REP"/>
</dbReference>
<evidence type="ECO:0000256" key="14">
    <source>
        <dbReference type="SAM" id="MobiDB-lite"/>
    </source>
</evidence>
<comment type="catalytic activity">
    <reaction evidence="9">
        <text>Couples ATP hydrolysis with the unwinding of duplex DNA by translocating in the 3'-5' direction.</text>
        <dbReference type="EC" id="5.6.2.4"/>
    </reaction>
</comment>
<evidence type="ECO:0000313" key="17">
    <source>
        <dbReference type="EMBL" id="PHZ85062.1"/>
    </source>
</evidence>
<dbReference type="EC" id="5.6.2.4" evidence="10"/>
<evidence type="ECO:0000256" key="6">
    <source>
        <dbReference type="ARBA" id="ARBA00023125"/>
    </source>
</evidence>
<evidence type="ECO:0000256" key="2">
    <source>
        <dbReference type="ARBA" id="ARBA00022741"/>
    </source>
</evidence>
<evidence type="ECO:0000256" key="13">
    <source>
        <dbReference type="PROSITE-ProRule" id="PRU00560"/>
    </source>
</evidence>
<dbReference type="Pfam" id="PF13361">
    <property type="entry name" value="UvrD_C"/>
    <property type="match status" value="1"/>
</dbReference>
<dbReference type="Proteomes" id="UP000229730">
    <property type="component" value="Unassembled WGS sequence"/>
</dbReference>
<dbReference type="InParanoid" id="A0A2G4YRW2"/>
<dbReference type="FunCoup" id="A0A2G4YRW2">
    <property type="interactions" value="436"/>
</dbReference>
<evidence type="ECO:0000256" key="4">
    <source>
        <dbReference type="ARBA" id="ARBA00022806"/>
    </source>
</evidence>
<keyword evidence="6" id="KW-0238">DNA-binding</keyword>
<sequence length="774" mass="86738">MSDPFDLDNFAAEDIPFDAAPAETAAPLTPPYMEGLNPPQREAVETIDGPLLVLAGAGTGKTRVLTTRLAHILAMNKCFPGQILAVTFTNKAAAEMKDRVGRIIGSAVESMYWLGTFHAIGVKILRQHGHLVGLESNYTILDSDDQLRLIKQIVRSHDIDEKRWNPKLLASLIDGWKNRGLMPSQVPDQEGQDYADGQGKLLYAEYQNRLRTLNAADFGDLILLCLTLLQNNPDVRADYQRRFRYILVDEYQDTNVAQYLLLRLLAQGHQNICCVGDDDQSIYGWRGAEVGNILRFEKDFDGAQVVRLEQNYRSTVHILGASGGLIEANQSRLGKTLWTETEGGDKITVNPVWDGREEARVIGEMVEDRQRQKQPLSEMAILVRAGFQTREFEERFLTLGVPHRIVGGFRFYERAEIRDVLAYLRHIANPNDSLALERIINVPKRGIGDATVNKLHAISRSQNCTLAEAGRRIIDTDELRGKAKNSLTRLLDDIDRWRDQAKDNDHIALAETVMEESGYSEMWRLDKSPDAQGKLENLGELIRAMEPFTDLAEFLEHIALVMENAHNDQQDKINIMTLHGAKGLEFDTVFLPGWEEELFPSKKSLEEQGPKGLEEERRLAYVGLTRARKEAHIFHVASRYLYGNYTSPLPSRFISELPADHVEIQQSQGMYGQATPGGFSESFSGGGATQKWSQGYDPGQSGSYQLDRSRSKSPRAGARPASKTAAPSAFKVGDRVFHDKFGYGIVILLDGNKLEVDFEMSSSRKVMDSFVKPA</sequence>
<keyword evidence="2 13" id="KW-0547">Nucleotide-binding</keyword>
<accession>A0A2G4YRW2</accession>
<dbReference type="Pfam" id="PF00580">
    <property type="entry name" value="UvrD-helicase"/>
    <property type="match status" value="1"/>
</dbReference>
<dbReference type="FunFam" id="1.10.10.160:FF:000001">
    <property type="entry name" value="ATP-dependent DNA helicase"/>
    <property type="match status" value="1"/>
</dbReference>
<keyword evidence="18" id="KW-1185">Reference proteome</keyword>
<keyword evidence="4 13" id="KW-0347">Helicase</keyword>
<evidence type="ECO:0000256" key="8">
    <source>
        <dbReference type="ARBA" id="ARBA00025289"/>
    </source>
</evidence>
<dbReference type="InterPro" id="IPR013986">
    <property type="entry name" value="DExx_box_DNA_helicase_dom_sf"/>
</dbReference>
<dbReference type="GO" id="GO:0033202">
    <property type="term" value="C:DNA helicase complex"/>
    <property type="evidence" value="ECO:0007669"/>
    <property type="project" value="TreeGrafter"/>
</dbReference>
<dbReference type="PANTHER" id="PTHR11070">
    <property type="entry name" value="UVRD / RECB / PCRA DNA HELICASE FAMILY MEMBER"/>
    <property type="match status" value="1"/>
</dbReference>
<reference evidence="17 18" key="1">
    <citation type="submission" date="2017-10" db="EMBL/GenBank/DDBJ databases">
        <title>Frigbacter circumglobatus gen. nov. sp. nov., isolated from sediment cultured in situ.</title>
        <authorList>
            <person name="Zhao Z."/>
        </authorList>
    </citation>
    <scope>NUCLEOTIDE SEQUENCE [LARGE SCALE GENOMIC DNA]</scope>
    <source>
        <strain evidence="17 18">ZYL</strain>
    </source>
</reference>
<evidence type="ECO:0000256" key="12">
    <source>
        <dbReference type="ARBA" id="ARBA00048988"/>
    </source>
</evidence>
<dbReference type="PROSITE" id="PS51198">
    <property type="entry name" value="UVRD_HELICASE_ATP_BIND"/>
    <property type="match status" value="1"/>
</dbReference>
<feature type="domain" description="UvrD-like helicase ATP-binding" evidence="15">
    <location>
        <begin position="34"/>
        <end position="315"/>
    </location>
</feature>
<dbReference type="GO" id="GO:0016887">
    <property type="term" value="F:ATP hydrolysis activity"/>
    <property type="evidence" value="ECO:0007669"/>
    <property type="project" value="RHEA"/>
</dbReference>
<feature type="domain" description="UvrD-like helicase C-terminal" evidence="16">
    <location>
        <begin position="316"/>
        <end position="583"/>
    </location>
</feature>
<feature type="region of interest" description="Disordered" evidence="14">
    <location>
        <begin position="669"/>
        <end position="725"/>
    </location>
</feature>
<dbReference type="GO" id="GO:0043138">
    <property type="term" value="F:3'-5' DNA helicase activity"/>
    <property type="evidence" value="ECO:0007669"/>
    <property type="project" value="UniProtKB-EC"/>
</dbReference>
<organism evidence="17 18">
    <name type="scientific">Paremcibacter congregatus</name>
    <dbReference type="NCBI Taxonomy" id="2043170"/>
    <lineage>
        <taxon>Bacteria</taxon>
        <taxon>Pseudomonadati</taxon>
        <taxon>Pseudomonadota</taxon>
        <taxon>Alphaproteobacteria</taxon>
        <taxon>Emcibacterales</taxon>
        <taxon>Emcibacteraceae</taxon>
        <taxon>Paremcibacter</taxon>
    </lineage>
</organism>
<proteinExistence type="inferred from homology"/>
<dbReference type="Gene3D" id="3.40.50.300">
    <property type="entry name" value="P-loop containing nucleotide triphosphate hydrolases"/>
    <property type="match status" value="2"/>
</dbReference>
<protein>
    <recommendedName>
        <fullName evidence="10">DNA 3'-5' helicase</fullName>
        <ecNumber evidence="10">5.6.2.4</ecNumber>
    </recommendedName>
    <alternativeName>
        <fullName evidence="11">DNA 3'-5' helicase II</fullName>
    </alternativeName>
</protein>
<evidence type="ECO:0000259" key="16">
    <source>
        <dbReference type="PROSITE" id="PS51217"/>
    </source>
</evidence>
<feature type="binding site" evidence="13">
    <location>
        <begin position="55"/>
        <end position="62"/>
    </location>
    <ligand>
        <name>ATP</name>
        <dbReference type="ChEBI" id="CHEBI:30616"/>
    </ligand>
</feature>
<evidence type="ECO:0000256" key="7">
    <source>
        <dbReference type="ARBA" id="ARBA00023235"/>
    </source>
</evidence>
<dbReference type="GO" id="GO:0005829">
    <property type="term" value="C:cytosol"/>
    <property type="evidence" value="ECO:0007669"/>
    <property type="project" value="TreeGrafter"/>
</dbReference>
<keyword evidence="3 13" id="KW-0378">Hydrolase</keyword>
<dbReference type="GO" id="GO:0009314">
    <property type="term" value="P:response to radiation"/>
    <property type="evidence" value="ECO:0007669"/>
    <property type="project" value="UniProtKB-ARBA"/>
</dbReference>
<comment type="similarity">
    <text evidence="1">Belongs to the helicase family. UvrD subfamily.</text>
</comment>
<evidence type="ECO:0000256" key="10">
    <source>
        <dbReference type="ARBA" id="ARBA00034808"/>
    </source>
</evidence>
<dbReference type="FunFam" id="1.10.486.10:FF:000003">
    <property type="entry name" value="ATP-dependent DNA helicase"/>
    <property type="match status" value="1"/>
</dbReference>
<keyword evidence="7" id="KW-0413">Isomerase</keyword>